<dbReference type="STRING" id="1182542.W9XUC7"/>
<dbReference type="eggNOG" id="KOG1502">
    <property type="taxonomic scope" value="Eukaryota"/>
</dbReference>
<dbReference type="InterPro" id="IPR036291">
    <property type="entry name" value="NAD(P)-bd_dom_sf"/>
</dbReference>
<protein>
    <recommendedName>
        <fullName evidence="1">NAD-dependent epimerase/dehydratase domain-containing protein</fullName>
    </recommendedName>
</protein>
<keyword evidence="3" id="KW-1185">Reference proteome</keyword>
<feature type="domain" description="NAD-dependent epimerase/dehydratase" evidence="1">
    <location>
        <begin position="6"/>
        <end position="249"/>
    </location>
</feature>
<dbReference type="RefSeq" id="XP_007735523.1">
    <property type="nucleotide sequence ID" value="XM_007737333.1"/>
</dbReference>
<evidence type="ECO:0000313" key="2">
    <source>
        <dbReference type="EMBL" id="EXJ80935.1"/>
    </source>
</evidence>
<dbReference type="SUPFAM" id="SSF51735">
    <property type="entry name" value="NAD(P)-binding Rossmann-fold domains"/>
    <property type="match status" value="1"/>
</dbReference>
<dbReference type="Proteomes" id="UP000019478">
    <property type="component" value="Unassembled WGS sequence"/>
</dbReference>
<dbReference type="GO" id="GO:0004029">
    <property type="term" value="F:aldehyde dehydrogenase (NAD+) activity"/>
    <property type="evidence" value="ECO:0007669"/>
    <property type="project" value="TreeGrafter"/>
</dbReference>
<proteinExistence type="predicted"/>
<dbReference type="PANTHER" id="PTHR48079">
    <property type="entry name" value="PROTEIN YEEZ"/>
    <property type="match status" value="1"/>
</dbReference>
<dbReference type="AlphaFoldDB" id="W9XUC7"/>
<dbReference type="HOGENOM" id="CLU_007383_12_0_1"/>
<dbReference type="GO" id="GO:0005737">
    <property type="term" value="C:cytoplasm"/>
    <property type="evidence" value="ECO:0007669"/>
    <property type="project" value="TreeGrafter"/>
</dbReference>
<comment type="caution">
    <text evidence="2">The sequence shown here is derived from an EMBL/GenBank/DDBJ whole genome shotgun (WGS) entry which is preliminary data.</text>
</comment>
<gene>
    <name evidence="2" type="ORF">A1O3_07223</name>
</gene>
<name>W9XUC7_9EURO</name>
<dbReference type="Pfam" id="PF01370">
    <property type="entry name" value="Epimerase"/>
    <property type="match status" value="1"/>
</dbReference>
<dbReference type="EMBL" id="AMGY01000006">
    <property type="protein sequence ID" value="EXJ80935.1"/>
    <property type="molecule type" value="Genomic_DNA"/>
</dbReference>
<dbReference type="GeneID" id="19171323"/>
<evidence type="ECO:0000313" key="3">
    <source>
        <dbReference type="Proteomes" id="UP000019478"/>
    </source>
</evidence>
<organism evidence="2 3">
    <name type="scientific">Capronia epimyces CBS 606.96</name>
    <dbReference type="NCBI Taxonomy" id="1182542"/>
    <lineage>
        <taxon>Eukaryota</taxon>
        <taxon>Fungi</taxon>
        <taxon>Dikarya</taxon>
        <taxon>Ascomycota</taxon>
        <taxon>Pezizomycotina</taxon>
        <taxon>Eurotiomycetes</taxon>
        <taxon>Chaetothyriomycetidae</taxon>
        <taxon>Chaetothyriales</taxon>
        <taxon>Herpotrichiellaceae</taxon>
        <taxon>Capronia</taxon>
    </lineage>
</organism>
<dbReference type="PANTHER" id="PTHR48079:SF6">
    <property type="entry name" value="NAD(P)-BINDING DOMAIN-CONTAINING PROTEIN-RELATED"/>
    <property type="match status" value="1"/>
</dbReference>
<accession>W9XUC7</accession>
<dbReference type="Gene3D" id="3.40.50.720">
    <property type="entry name" value="NAD(P)-binding Rossmann-like Domain"/>
    <property type="match status" value="1"/>
</dbReference>
<dbReference type="InterPro" id="IPR051783">
    <property type="entry name" value="NAD(P)-dependent_oxidoreduct"/>
</dbReference>
<dbReference type="InterPro" id="IPR001509">
    <property type="entry name" value="Epimerase_deHydtase"/>
</dbReference>
<dbReference type="OrthoDB" id="10262413at2759"/>
<reference evidence="2 3" key="1">
    <citation type="submission" date="2013-03" db="EMBL/GenBank/DDBJ databases">
        <title>The Genome Sequence of Capronia epimyces CBS 606.96.</title>
        <authorList>
            <consortium name="The Broad Institute Genomics Platform"/>
            <person name="Cuomo C."/>
            <person name="de Hoog S."/>
            <person name="Gorbushina A."/>
            <person name="Walker B."/>
            <person name="Young S.K."/>
            <person name="Zeng Q."/>
            <person name="Gargeya S."/>
            <person name="Fitzgerald M."/>
            <person name="Haas B."/>
            <person name="Abouelleil A."/>
            <person name="Allen A.W."/>
            <person name="Alvarado L."/>
            <person name="Arachchi H.M."/>
            <person name="Berlin A.M."/>
            <person name="Chapman S.B."/>
            <person name="Gainer-Dewar J."/>
            <person name="Goldberg J."/>
            <person name="Griggs A."/>
            <person name="Gujja S."/>
            <person name="Hansen M."/>
            <person name="Howarth C."/>
            <person name="Imamovic A."/>
            <person name="Ireland A."/>
            <person name="Larimer J."/>
            <person name="McCowan C."/>
            <person name="Murphy C."/>
            <person name="Pearson M."/>
            <person name="Poon T.W."/>
            <person name="Priest M."/>
            <person name="Roberts A."/>
            <person name="Saif S."/>
            <person name="Shea T."/>
            <person name="Sisk P."/>
            <person name="Sykes S."/>
            <person name="Wortman J."/>
            <person name="Nusbaum C."/>
            <person name="Birren B."/>
        </authorList>
    </citation>
    <scope>NUCLEOTIDE SEQUENCE [LARGE SCALE GENOMIC DNA]</scope>
    <source>
        <strain evidence="2 3">CBS 606.96</strain>
    </source>
</reference>
<sequence>MAPTHVLITGVTGYIGGTILSYLLSSENASVKDLKLSVLTRNDDRAKSFSSANLKVYTMRDLDDAAAITAAAAENDIVIHTASGYHAGSAVALIEGLARRKRQLELESNANANVYYIHTSGTSNLADRPISKTYLEPRTFSDKDPDIDIYAYLKKRNEIEPYSQRTSDLAVVETGLREGVPTTIIMSPTIYGLGSGQFNRLSIQYPAQMRAAARQGRAEYVGGGKGVWDFVHVLDLAVLYELVLLDRVEGRRIVPVGAQGFMFSATGTFTWREVAENIAKAGFELGKWSDAETRSVSLSEAAAKWVAGDEQLCELGYASNSRTRADIARELGWRPKRTKEDWAQSFRDEFEEVLKKEHGK</sequence>
<evidence type="ECO:0000259" key="1">
    <source>
        <dbReference type="Pfam" id="PF01370"/>
    </source>
</evidence>